<organism evidence="10 11">
    <name type="scientific">Strongylocentrotus purpuratus</name>
    <name type="common">Purple sea urchin</name>
    <dbReference type="NCBI Taxonomy" id="7668"/>
    <lineage>
        <taxon>Eukaryota</taxon>
        <taxon>Metazoa</taxon>
        <taxon>Echinodermata</taxon>
        <taxon>Eleutherozoa</taxon>
        <taxon>Echinozoa</taxon>
        <taxon>Echinoidea</taxon>
        <taxon>Euechinoidea</taxon>
        <taxon>Echinacea</taxon>
        <taxon>Camarodonta</taxon>
        <taxon>Echinidea</taxon>
        <taxon>Strongylocentrotidae</taxon>
        <taxon>Strongylocentrotus</taxon>
    </lineage>
</organism>
<feature type="chain" id="PRO_5029820907" evidence="7">
    <location>
        <begin position="24"/>
        <end position="742"/>
    </location>
</feature>
<dbReference type="FunFam" id="4.10.400.10:FF:000242">
    <property type="entry name" value="CBN-MIG-13 protein"/>
    <property type="match status" value="1"/>
</dbReference>
<dbReference type="PRINTS" id="PR00722">
    <property type="entry name" value="CHYMOTRYPSIN"/>
</dbReference>
<dbReference type="Pfam" id="PF00089">
    <property type="entry name" value="Trypsin"/>
    <property type="match status" value="1"/>
</dbReference>
<dbReference type="InterPro" id="IPR036055">
    <property type="entry name" value="LDL_receptor-like_sf"/>
</dbReference>
<dbReference type="Gene3D" id="2.40.10.10">
    <property type="entry name" value="Trypsin-like serine proteases"/>
    <property type="match status" value="1"/>
</dbReference>
<dbReference type="SMART" id="SM00042">
    <property type="entry name" value="CUB"/>
    <property type="match status" value="1"/>
</dbReference>
<keyword evidence="5" id="KW-0720">Serine protease</keyword>
<dbReference type="CDD" id="cd00112">
    <property type="entry name" value="LDLa"/>
    <property type="match status" value="1"/>
</dbReference>
<keyword evidence="5" id="KW-0378">Hydrolase</keyword>
<dbReference type="RefSeq" id="XP_030840635.1">
    <property type="nucleotide sequence ID" value="XM_030984775.1"/>
</dbReference>
<evidence type="ECO:0000259" key="8">
    <source>
        <dbReference type="PROSITE" id="PS01180"/>
    </source>
</evidence>
<dbReference type="PROSITE" id="PS00134">
    <property type="entry name" value="TRYPSIN_HIS"/>
    <property type="match status" value="1"/>
</dbReference>
<dbReference type="InterPro" id="IPR043504">
    <property type="entry name" value="Peptidase_S1_PA_chymotrypsin"/>
</dbReference>
<keyword evidence="2" id="KW-0325">Glycoprotein</keyword>
<dbReference type="GO" id="GO:0006508">
    <property type="term" value="P:proteolysis"/>
    <property type="evidence" value="ECO:0007669"/>
    <property type="project" value="UniProtKB-KW"/>
</dbReference>
<dbReference type="SMART" id="SM00020">
    <property type="entry name" value="Tryp_SPc"/>
    <property type="match status" value="1"/>
</dbReference>
<dbReference type="Gene3D" id="2.60.120.290">
    <property type="entry name" value="Spermadhesin, CUB domain"/>
    <property type="match status" value="1"/>
</dbReference>
<evidence type="ECO:0000256" key="2">
    <source>
        <dbReference type="ARBA" id="ARBA00023180"/>
    </source>
</evidence>
<dbReference type="InterPro" id="IPR023415">
    <property type="entry name" value="LDLR_class-A_CS"/>
</dbReference>
<dbReference type="PANTHER" id="PTHR24252:SF27">
    <property type="entry name" value="TRANSMEMBRANE PROTEASE SERINE 3-LIKE"/>
    <property type="match status" value="1"/>
</dbReference>
<dbReference type="SUPFAM" id="SSF50494">
    <property type="entry name" value="Trypsin-like serine proteases"/>
    <property type="match status" value="1"/>
</dbReference>
<evidence type="ECO:0000256" key="6">
    <source>
        <dbReference type="SAM" id="Phobius"/>
    </source>
</evidence>
<dbReference type="InterPro" id="IPR001254">
    <property type="entry name" value="Trypsin_dom"/>
</dbReference>
<evidence type="ECO:0000256" key="4">
    <source>
        <dbReference type="PROSITE-ProRule" id="PRU00124"/>
    </source>
</evidence>
<dbReference type="InParanoid" id="A0A7M7NU74"/>
<dbReference type="Proteomes" id="UP000007110">
    <property type="component" value="Unassembled WGS sequence"/>
</dbReference>
<dbReference type="Gene3D" id="4.10.400.10">
    <property type="entry name" value="Low-density Lipoprotein Receptor"/>
    <property type="match status" value="1"/>
</dbReference>
<dbReference type="GO" id="GO:0008236">
    <property type="term" value="F:serine-type peptidase activity"/>
    <property type="evidence" value="ECO:0000318"/>
    <property type="project" value="GO_Central"/>
</dbReference>
<dbReference type="OrthoDB" id="93664at2759"/>
<dbReference type="InterPro" id="IPR002172">
    <property type="entry name" value="LDrepeatLR_classA_rpt"/>
</dbReference>
<keyword evidence="6" id="KW-1133">Transmembrane helix</keyword>
<dbReference type="InterPro" id="IPR000859">
    <property type="entry name" value="CUB_dom"/>
</dbReference>
<reference evidence="10" key="2">
    <citation type="submission" date="2021-01" db="UniProtKB">
        <authorList>
            <consortium name="EnsemblMetazoa"/>
        </authorList>
    </citation>
    <scope>IDENTIFICATION</scope>
</reference>
<dbReference type="CDD" id="cd00041">
    <property type="entry name" value="CUB"/>
    <property type="match status" value="1"/>
</dbReference>
<feature type="disulfide bond" evidence="4">
    <location>
        <begin position="315"/>
        <end position="330"/>
    </location>
</feature>
<sequence length="742" mass="83887">MDRFVPSLLAVLCLIVSLQCSTARRRGPYQETTNCGFQRADLAPELMITGGRIAQAGEWPWQVALLYEDSFLCGGQLIVEDWVLTASHCITHLNNPMGHSIMMGSIHLNNFTDGRYTQVKDVLEIFPHPNYSTLISDFDLALLHLAEPFELTDYVQTICLAKEGMEEIYEPGTAMWVSGWGAKQDMGGLPKTLHEVEIPMVDHEQCRVMYIGEDNITPNMICAAPVEGGKGPCGGDSGGPLVLKRGDQWWLAGTVLGGNGCGSPDFPNVFQNVIAYQEWIEPIFSNRLPEAQTTRCRDDQFSCKEGWCIDYWRRCNVREDCMLSTDELYCEEELKLFDMHFLRRLSYKSIIRNFTVENSLECAKACVRTRKPMKCGAFDTVVGLNDTRNCSLGVEAYSIKELTHEEAEEAGVSHFTYRFYPEVGEDEITYHIGMLISPSTTRNSDQVKFVWNLNLDAPDSNTIVFTVMSVKSWTEDCSKLGKRGMLIVKPAKSRKRKKNRERAAEEPDSINTCLSELTKGDKLRFHSLKAKVVFYTTHLRKYALTLEYEPEYNCTKTIMSPGTLKSPKYPGKYPPSLECRWHYKALPGNVINVQMRDFMVEKVPDCEFDYVQIFDGNTTEATQLTEKRCGFEWTDIITSTSNQILVVFVSDSEVMKTGFNALVTFERSTGSRRRGQRLTAGDTGDSVKDSNFVFYSLWGTAAFAFVVITILGIVCYMLKKRLNAANALVSTFKRNNIVFDSH</sequence>
<feature type="domain" description="Peptidase S1" evidence="9">
    <location>
        <begin position="48"/>
        <end position="285"/>
    </location>
</feature>
<evidence type="ECO:0000259" key="9">
    <source>
        <dbReference type="PROSITE" id="PS50240"/>
    </source>
</evidence>
<dbReference type="GO" id="GO:0004252">
    <property type="term" value="F:serine-type endopeptidase activity"/>
    <property type="evidence" value="ECO:0007669"/>
    <property type="project" value="InterPro"/>
</dbReference>
<comment type="caution">
    <text evidence="3">Lacks conserved residue(s) required for the propagation of feature annotation.</text>
</comment>
<keyword evidence="1 4" id="KW-1015">Disulfide bond</keyword>
<dbReference type="EnsemblMetazoa" id="XM_030984775">
    <property type="protein sequence ID" value="XP_030840635"/>
    <property type="gene ID" value="LOC100890793"/>
</dbReference>
<dbReference type="PANTHER" id="PTHR24252">
    <property type="entry name" value="ACROSIN-RELATED"/>
    <property type="match status" value="1"/>
</dbReference>
<dbReference type="InterPro" id="IPR033116">
    <property type="entry name" value="TRYPSIN_SER"/>
</dbReference>
<evidence type="ECO:0000256" key="3">
    <source>
        <dbReference type="PROSITE-ProRule" id="PRU00059"/>
    </source>
</evidence>
<keyword evidence="6" id="KW-0812">Transmembrane</keyword>
<dbReference type="SUPFAM" id="SSF49854">
    <property type="entry name" value="Spermadhesin, CUB domain"/>
    <property type="match status" value="1"/>
</dbReference>
<dbReference type="AlphaFoldDB" id="A0A7M7NU74"/>
<reference evidence="11" key="1">
    <citation type="submission" date="2015-02" db="EMBL/GenBank/DDBJ databases">
        <title>Genome sequencing for Strongylocentrotus purpuratus.</title>
        <authorList>
            <person name="Murali S."/>
            <person name="Liu Y."/>
            <person name="Vee V."/>
            <person name="English A."/>
            <person name="Wang M."/>
            <person name="Skinner E."/>
            <person name="Han Y."/>
            <person name="Muzny D.M."/>
            <person name="Worley K.C."/>
            <person name="Gibbs R.A."/>
        </authorList>
    </citation>
    <scope>NUCLEOTIDE SEQUENCE</scope>
</reference>
<dbReference type="FunFam" id="2.60.120.290:FF:000048">
    <property type="entry name" value="Uncharacterized protein, isoform A"/>
    <property type="match status" value="1"/>
</dbReference>
<evidence type="ECO:0000256" key="1">
    <source>
        <dbReference type="ARBA" id="ARBA00023157"/>
    </source>
</evidence>
<feature type="transmembrane region" description="Helical" evidence="6">
    <location>
        <begin position="692"/>
        <end position="718"/>
    </location>
</feature>
<keyword evidence="5" id="KW-0645">Protease</keyword>
<proteinExistence type="predicted"/>
<feature type="disulfide bond" evidence="4">
    <location>
        <begin position="303"/>
        <end position="321"/>
    </location>
</feature>
<dbReference type="InterPro" id="IPR018114">
    <property type="entry name" value="TRYPSIN_HIS"/>
</dbReference>
<dbReference type="PROSITE" id="PS50068">
    <property type="entry name" value="LDLRA_2"/>
    <property type="match status" value="1"/>
</dbReference>
<feature type="domain" description="CUB" evidence="8">
    <location>
        <begin position="553"/>
        <end position="666"/>
    </location>
</feature>
<dbReference type="SMART" id="SM00192">
    <property type="entry name" value="LDLa"/>
    <property type="match status" value="1"/>
</dbReference>
<dbReference type="CDD" id="cd00190">
    <property type="entry name" value="Tryp_SPc"/>
    <property type="match status" value="1"/>
</dbReference>
<feature type="disulfide bond" evidence="4">
    <location>
        <begin position="296"/>
        <end position="308"/>
    </location>
</feature>
<name>A0A7M7NU74_STRPU</name>
<accession>A0A7M7NU74</accession>
<dbReference type="PROSITE" id="PS01209">
    <property type="entry name" value="LDLRA_1"/>
    <property type="match status" value="1"/>
</dbReference>
<protein>
    <submittedName>
        <fullName evidence="10">Uncharacterized protein</fullName>
    </submittedName>
</protein>
<evidence type="ECO:0000256" key="5">
    <source>
        <dbReference type="RuleBase" id="RU363034"/>
    </source>
</evidence>
<dbReference type="InterPro" id="IPR001314">
    <property type="entry name" value="Peptidase_S1A"/>
</dbReference>
<keyword evidence="7" id="KW-0732">Signal</keyword>
<dbReference type="PROSITE" id="PS00135">
    <property type="entry name" value="TRYPSIN_SER"/>
    <property type="match status" value="1"/>
</dbReference>
<dbReference type="KEGG" id="spu:100890793"/>
<keyword evidence="11" id="KW-1185">Reference proteome</keyword>
<dbReference type="PROSITE" id="PS50240">
    <property type="entry name" value="TRYPSIN_DOM"/>
    <property type="match status" value="1"/>
</dbReference>
<dbReference type="InterPro" id="IPR035914">
    <property type="entry name" value="Sperma_CUB_dom_sf"/>
</dbReference>
<dbReference type="SUPFAM" id="SSF57424">
    <property type="entry name" value="LDL receptor-like module"/>
    <property type="match status" value="1"/>
</dbReference>
<dbReference type="FunFam" id="2.40.10.10:FF:000111">
    <property type="entry name" value="Blast:Serine protease nudel"/>
    <property type="match status" value="1"/>
</dbReference>
<evidence type="ECO:0000256" key="7">
    <source>
        <dbReference type="SAM" id="SignalP"/>
    </source>
</evidence>
<dbReference type="Pfam" id="PF00431">
    <property type="entry name" value="CUB"/>
    <property type="match status" value="1"/>
</dbReference>
<evidence type="ECO:0000313" key="11">
    <source>
        <dbReference type="Proteomes" id="UP000007110"/>
    </source>
</evidence>
<dbReference type="GeneID" id="100890793"/>
<dbReference type="InterPro" id="IPR009003">
    <property type="entry name" value="Peptidase_S1_PA"/>
</dbReference>
<dbReference type="PROSITE" id="PS01180">
    <property type="entry name" value="CUB"/>
    <property type="match status" value="1"/>
</dbReference>
<evidence type="ECO:0000313" key="10">
    <source>
        <dbReference type="EnsemblMetazoa" id="XP_030840635"/>
    </source>
</evidence>
<keyword evidence="6" id="KW-0472">Membrane</keyword>
<feature type="signal peptide" evidence="7">
    <location>
        <begin position="1"/>
        <end position="23"/>
    </location>
</feature>
<dbReference type="OMA" id="SCKEGWC"/>